<sequence length="337" mass="34846">MAPEQGAPPGLPPPVVTASAGAPSPLARGTPSLLGVTDGIASLDGSGSVRLGPFRLYGTLGSGAAGTVHLGRGAARRGARKRLAAVRALRPELIRDRQLRAEVRRETLLAAEAVDSPYVAAALGCELDSERPWLAAEFVPGVALATLVEQYGPLPEPSLRALGGAVARALAALHAAGTAHRDLRPENVLLTGGAPRVVDHGAALGRTAWHGTSGASGDEEEAPGAPTGARADVFELGALLVFAATARHPFPGQLLPTAREGADMTGVPEALRPALLACLHKTPESRPRAETLVRALDLGNGAARPGSEWLPEPYLHEIGTLAEEARRLAGRRRFGRD</sequence>
<evidence type="ECO:0000313" key="8">
    <source>
        <dbReference type="Proteomes" id="UP001500016"/>
    </source>
</evidence>
<feature type="domain" description="Protein kinase" evidence="6">
    <location>
        <begin position="54"/>
        <end position="315"/>
    </location>
</feature>
<keyword evidence="2" id="KW-0547">Nucleotide-binding</keyword>
<feature type="region of interest" description="Disordered" evidence="5">
    <location>
        <begin position="1"/>
        <end position="24"/>
    </location>
</feature>
<comment type="caution">
    <text evidence="7">The sequence shown here is derived from an EMBL/GenBank/DDBJ whole genome shotgun (WGS) entry which is preliminary data.</text>
</comment>
<keyword evidence="8" id="KW-1185">Reference proteome</keyword>
<dbReference type="PANTHER" id="PTHR43289:SF34">
    <property type="entry name" value="SERINE_THREONINE-PROTEIN KINASE YBDM-RELATED"/>
    <property type="match status" value="1"/>
</dbReference>
<dbReference type="PROSITE" id="PS50011">
    <property type="entry name" value="PROTEIN_KINASE_DOM"/>
    <property type="match status" value="1"/>
</dbReference>
<evidence type="ECO:0000313" key="7">
    <source>
        <dbReference type="EMBL" id="GAA2071565.1"/>
    </source>
</evidence>
<evidence type="ECO:0000256" key="2">
    <source>
        <dbReference type="ARBA" id="ARBA00022741"/>
    </source>
</evidence>
<organism evidence="7 8">
    <name type="scientific">Streptomyces albiaxialis</name>
    <dbReference type="NCBI Taxonomy" id="329523"/>
    <lineage>
        <taxon>Bacteria</taxon>
        <taxon>Bacillati</taxon>
        <taxon>Actinomycetota</taxon>
        <taxon>Actinomycetes</taxon>
        <taxon>Kitasatosporales</taxon>
        <taxon>Streptomycetaceae</taxon>
        <taxon>Streptomyces</taxon>
    </lineage>
</organism>
<evidence type="ECO:0000256" key="5">
    <source>
        <dbReference type="SAM" id="MobiDB-lite"/>
    </source>
</evidence>
<dbReference type="Proteomes" id="UP001500016">
    <property type="component" value="Unassembled WGS sequence"/>
</dbReference>
<keyword evidence="3" id="KW-0418">Kinase</keyword>
<reference evidence="7 8" key="1">
    <citation type="journal article" date="2019" name="Int. J. Syst. Evol. Microbiol.">
        <title>The Global Catalogue of Microorganisms (GCM) 10K type strain sequencing project: providing services to taxonomists for standard genome sequencing and annotation.</title>
        <authorList>
            <consortium name="The Broad Institute Genomics Platform"/>
            <consortium name="The Broad Institute Genome Sequencing Center for Infectious Disease"/>
            <person name="Wu L."/>
            <person name="Ma J."/>
        </authorList>
    </citation>
    <scope>NUCLEOTIDE SEQUENCE [LARGE SCALE GENOMIC DNA]</scope>
    <source>
        <strain evidence="7 8">JCM 15478</strain>
    </source>
</reference>
<dbReference type="Pfam" id="PF00069">
    <property type="entry name" value="Pkinase"/>
    <property type="match status" value="1"/>
</dbReference>
<accession>A0ABN2VT25</accession>
<dbReference type="InterPro" id="IPR000719">
    <property type="entry name" value="Prot_kinase_dom"/>
</dbReference>
<dbReference type="Gene3D" id="3.30.200.20">
    <property type="entry name" value="Phosphorylase Kinase, domain 1"/>
    <property type="match status" value="1"/>
</dbReference>
<protein>
    <recommendedName>
        <fullName evidence="6">Protein kinase domain-containing protein</fullName>
    </recommendedName>
</protein>
<proteinExistence type="predicted"/>
<dbReference type="Gene3D" id="1.10.510.10">
    <property type="entry name" value="Transferase(Phosphotransferase) domain 1"/>
    <property type="match status" value="1"/>
</dbReference>
<dbReference type="SUPFAM" id="SSF56112">
    <property type="entry name" value="Protein kinase-like (PK-like)"/>
    <property type="match status" value="1"/>
</dbReference>
<evidence type="ECO:0000256" key="1">
    <source>
        <dbReference type="ARBA" id="ARBA00022679"/>
    </source>
</evidence>
<name>A0ABN2VT25_9ACTN</name>
<evidence type="ECO:0000256" key="4">
    <source>
        <dbReference type="ARBA" id="ARBA00022840"/>
    </source>
</evidence>
<keyword evidence="1" id="KW-0808">Transferase</keyword>
<dbReference type="SMART" id="SM00219">
    <property type="entry name" value="TyrKc"/>
    <property type="match status" value="1"/>
</dbReference>
<dbReference type="PANTHER" id="PTHR43289">
    <property type="entry name" value="MITOGEN-ACTIVATED PROTEIN KINASE KINASE KINASE 20-RELATED"/>
    <property type="match status" value="1"/>
</dbReference>
<keyword evidence="4" id="KW-0067">ATP-binding</keyword>
<evidence type="ECO:0000259" key="6">
    <source>
        <dbReference type="PROSITE" id="PS50011"/>
    </source>
</evidence>
<gene>
    <name evidence="7" type="ORF">GCM10009801_23340</name>
</gene>
<dbReference type="InterPro" id="IPR011009">
    <property type="entry name" value="Kinase-like_dom_sf"/>
</dbReference>
<evidence type="ECO:0000256" key="3">
    <source>
        <dbReference type="ARBA" id="ARBA00022777"/>
    </source>
</evidence>
<dbReference type="InterPro" id="IPR020635">
    <property type="entry name" value="Tyr_kinase_cat_dom"/>
</dbReference>
<dbReference type="EMBL" id="BAAAPE010000007">
    <property type="protein sequence ID" value="GAA2071565.1"/>
    <property type="molecule type" value="Genomic_DNA"/>
</dbReference>